<organism evidence="2 3">
    <name type="scientific">Candidatus Accumulibacter cognatus</name>
    <dbReference type="NCBI Taxonomy" id="2954383"/>
    <lineage>
        <taxon>Bacteria</taxon>
        <taxon>Pseudomonadati</taxon>
        <taxon>Pseudomonadota</taxon>
        <taxon>Betaproteobacteria</taxon>
        <taxon>Candidatus Accumulibacter</taxon>
    </lineage>
</organism>
<keyword evidence="3" id="KW-1185">Reference proteome</keyword>
<name>A0A080M0T3_9PROT</name>
<dbReference type="InterPro" id="IPR007069">
    <property type="entry name" value="Transposase_32"/>
</dbReference>
<reference evidence="2" key="1">
    <citation type="submission" date="2014-02" db="EMBL/GenBank/DDBJ databases">
        <title>Expanding our view of genomic diversity in Candidatus Accumulibacter clades.</title>
        <authorList>
            <person name="Skennerton C.T."/>
            <person name="Barr J.J."/>
            <person name="Slater F.R."/>
            <person name="Bond P.L."/>
            <person name="Tyson G.W."/>
        </authorList>
    </citation>
    <scope>NUCLEOTIDE SEQUENCE [LARGE SCALE GENOMIC DNA]</scope>
</reference>
<dbReference type="Proteomes" id="UP000021315">
    <property type="component" value="Unassembled WGS sequence"/>
</dbReference>
<protein>
    <submittedName>
        <fullName evidence="2">Transposase</fullName>
    </submittedName>
</protein>
<feature type="domain" description="Transposase IS801/IS1294" evidence="1">
    <location>
        <begin position="49"/>
        <end position="213"/>
    </location>
</feature>
<accession>A0A080M0T3</accession>
<proteinExistence type="predicted"/>
<evidence type="ECO:0000259" key="1">
    <source>
        <dbReference type="Pfam" id="PF04986"/>
    </source>
</evidence>
<comment type="caution">
    <text evidence="2">The sequence shown here is derived from an EMBL/GenBank/DDBJ whole genome shotgun (WGS) entry which is preliminary data.</text>
</comment>
<dbReference type="AlphaFoldDB" id="A0A080M0T3"/>
<dbReference type="EMBL" id="JDST02000142">
    <property type="protein sequence ID" value="KFB74701.1"/>
    <property type="molecule type" value="Genomic_DNA"/>
</dbReference>
<dbReference type="PANTHER" id="PTHR37023:SF1">
    <property type="entry name" value="ISSOD25 TRANSPOSASE TNPA_ISSOD25"/>
    <property type="match status" value="1"/>
</dbReference>
<dbReference type="STRING" id="1453999.AW06_004357"/>
<dbReference type="Pfam" id="PF04986">
    <property type="entry name" value="Y2_Tnp"/>
    <property type="match status" value="1"/>
</dbReference>
<evidence type="ECO:0000313" key="2">
    <source>
        <dbReference type="EMBL" id="KFB74701.1"/>
    </source>
</evidence>
<sequence length="296" mass="32141">MLTFTVPAPLREFLRGHPREGYGAPFAASAGAIKALAADDQHLGADTPGFFGVLHTWGRQLQYPPHIHYGIPGGGFDRADGRWHAANRGFFLSVRARSPIFRAKFRDAMDAAGLLGEIDPAVWTVDWNVNCQSVGDAQASLEYLSRDVFKVAISEGRLLRADDTEGVFRDRKVNSQRERTMALPPAEFIRRFLQHVLPTGFMKVRYFGFLSPSCSMSIPEVKGRIELARGFAVSAAEAADNQSEHPTPRGPICPHCGGRLRCCGVRLPRPLGSRDLSRLGEIGGKPVGASAGCGSG</sequence>
<dbReference type="PANTHER" id="PTHR37023">
    <property type="entry name" value="TRANSPOSASE"/>
    <property type="match status" value="1"/>
</dbReference>
<gene>
    <name evidence="2" type="ORF">AW06_004357</name>
</gene>
<dbReference type="GO" id="GO:0006313">
    <property type="term" value="P:DNA transposition"/>
    <property type="evidence" value="ECO:0007669"/>
    <property type="project" value="InterPro"/>
</dbReference>
<dbReference type="GO" id="GO:0004803">
    <property type="term" value="F:transposase activity"/>
    <property type="evidence" value="ECO:0007669"/>
    <property type="project" value="InterPro"/>
</dbReference>
<evidence type="ECO:0000313" key="3">
    <source>
        <dbReference type="Proteomes" id="UP000021315"/>
    </source>
</evidence>
<dbReference type="GO" id="GO:0003677">
    <property type="term" value="F:DNA binding"/>
    <property type="evidence" value="ECO:0007669"/>
    <property type="project" value="InterPro"/>
</dbReference>